<dbReference type="GO" id="GO:0016787">
    <property type="term" value="F:hydrolase activity"/>
    <property type="evidence" value="ECO:0007669"/>
    <property type="project" value="UniProtKB-KW"/>
</dbReference>
<evidence type="ECO:0000256" key="2">
    <source>
        <dbReference type="ARBA" id="ARBA00022801"/>
    </source>
</evidence>
<feature type="domain" description="Calcineurin-like phosphoesterase" evidence="5">
    <location>
        <begin position="40"/>
        <end position="282"/>
    </location>
</feature>
<dbReference type="Gene3D" id="1.10.246.180">
    <property type="match status" value="1"/>
</dbReference>
<dbReference type="AlphaFoldDB" id="F5Y6M3"/>
<dbReference type="InterPro" id="IPR029052">
    <property type="entry name" value="Metallo-depent_PP-like"/>
</dbReference>
<keyword evidence="2" id="KW-0378">Hydrolase</keyword>
<keyword evidence="3" id="KW-0408">Iron</keyword>
<dbReference type="STRING" id="545695.TREAZ_1248"/>
<dbReference type="EMBL" id="CP001841">
    <property type="protein sequence ID" value="AEF82582.1"/>
    <property type="molecule type" value="Genomic_DNA"/>
</dbReference>
<sequence>MKPAAVVLRSLTEVLLFALSGCTAPEKPAGLASLDHPPLIYITNDVHLLADALHDDGPRYQRIIGEGDGKNTEMIPSLLRTLLRTAQEERPDMILFNGDLTFNGEKESHQALAQEMAAIEALGVKVFVIPGNHDINNPWARTYFNERASYAPAVGPREFETIYADFGYREAVSRDRETLSYTVRPMPGLRLLMLDSAKYKNNRELGSPETAGAIPESTRKWICAEAEAAKKDGDRIVAAMHHSLMDHHPMVNRGFTIENAASLRELFAELGINFILTGHIHAQDISQRQTSSGSIVYDIATSALAVYPHQIGVLRFNSEQAGWNYSVKALDVEAWARAGGLQDQRLLQFNAWSEEFFRRVSEDMVRRRLSATALRLSAEELESLSILVGTLNARYFAGSEYLNAQDIYDSQGYQLLETYKFDFLYEYAKTIMEDAPPPNRELFIPVSPF</sequence>
<feature type="domain" description="Cyclic nucleotide phosphodiesterase C-terminal" evidence="6">
    <location>
        <begin position="331"/>
        <end position="435"/>
    </location>
</feature>
<keyword evidence="1" id="KW-0479">Metal-binding</keyword>
<dbReference type="Proteomes" id="UP000009222">
    <property type="component" value="Chromosome"/>
</dbReference>
<evidence type="ECO:0000259" key="5">
    <source>
        <dbReference type="Pfam" id="PF00149"/>
    </source>
</evidence>
<dbReference type="PANTHER" id="PTHR42988">
    <property type="entry name" value="PHOSPHOHYDROLASE"/>
    <property type="match status" value="1"/>
</dbReference>
<name>F5Y6M3_LEAAZ</name>
<evidence type="ECO:0000313" key="7">
    <source>
        <dbReference type="EMBL" id="AEF82582.1"/>
    </source>
</evidence>
<gene>
    <name evidence="7" type="ordered locus">TREAZ_1248</name>
</gene>
<dbReference type="eggNOG" id="COG1409">
    <property type="taxonomic scope" value="Bacteria"/>
</dbReference>
<dbReference type="RefSeq" id="WP_015710747.1">
    <property type="nucleotide sequence ID" value="NC_015577.1"/>
</dbReference>
<dbReference type="InParanoid" id="F5Y6M3"/>
<dbReference type="InterPro" id="IPR012365">
    <property type="entry name" value="Pesteras_lmo2642"/>
</dbReference>
<protein>
    <submittedName>
        <fullName evidence="7">5'-Nucleotidase domain protein</fullName>
    </submittedName>
</protein>
<evidence type="ECO:0000256" key="1">
    <source>
        <dbReference type="ARBA" id="ARBA00022723"/>
    </source>
</evidence>
<evidence type="ECO:0000256" key="4">
    <source>
        <dbReference type="ARBA" id="ARBA00025742"/>
    </source>
</evidence>
<accession>F5Y6M3</accession>
<evidence type="ECO:0000259" key="6">
    <source>
        <dbReference type="Pfam" id="PF17839"/>
    </source>
</evidence>
<dbReference type="InterPro" id="IPR004843">
    <property type="entry name" value="Calcineurin-like_PHP"/>
</dbReference>
<dbReference type="Pfam" id="PF00149">
    <property type="entry name" value="Metallophos"/>
    <property type="match status" value="1"/>
</dbReference>
<dbReference type="InterPro" id="IPR040869">
    <property type="entry name" value="CNP_C"/>
</dbReference>
<organism evidence="7 8">
    <name type="scientific">Leadbettera azotonutricia (strain ATCC BAA-888 / DSM 13862 / ZAS-9)</name>
    <name type="common">Treponema azotonutricium</name>
    <dbReference type="NCBI Taxonomy" id="545695"/>
    <lineage>
        <taxon>Bacteria</taxon>
        <taxon>Pseudomonadati</taxon>
        <taxon>Spirochaetota</taxon>
        <taxon>Spirochaetia</taxon>
        <taxon>Spirochaetales</taxon>
        <taxon>Breznakiellaceae</taxon>
        <taxon>Leadbettera</taxon>
    </lineage>
</organism>
<dbReference type="SUPFAM" id="SSF56300">
    <property type="entry name" value="Metallo-dependent phosphatases"/>
    <property type="match status" value="1"/>
</dbReference>
<dbReference type="GO" id="GO:0046872">
    <property type="term" value="F:metal ion binding"/>
    <property type="evidence" value="ECO:0007669"/>
    <property type="project" value="UniProtKB-KW"/>
</dbReference>
<dbReference type="HOGENOM" id="CLU_033792_2_0_12"/>
<dbReference type="PIRSF" id="PIRSF034890">
    <property type="entry name" value="Pesteras_lmo2642"/>
    <property type="match status" value="1"/>
</dbReference>
<comment type="similarity">
    <text evidence="4">Belongs to the cyclic nucleotide phosphodiesterase class-III family.</text>
</comment>
<dbReference type="PANTHER" id="PTHR42988:SF2">
    <property type="entry name" value="CYCLIC NUCLEOTIDE PHOSPHODIESTERASE CBUA0032-RELATED"/>
    <property type="match status" value="1"/>
</dbReference>
<reference evidence="7 8" key="2">
    <citation type="journal article" date="2011" name="ISME J.">
        <title>RNA-seq reveals cooperative metabolic interactions between two termite-gut spirochete species in co-culture.</title>
        <authorList>
            <person name="Rosenthal A.Z."/>
            <person name="Matson E.G."/>
            <person name="Eldar A."/>
            <person name="Leadbetter J.R."/>
        </authorList>
    </citation>
    <scope>NUCLEOTIDE SEQUENCE [LARGE SCALE GENOMIC DNA]</scope>
    <source>
        <strain evidence="8">ATCC BAA-888 / DSM 13862 / ZAS-9</strain>
    </source>
</reference>
<reference evidence="8" key="1">
    <citation type="submission" date="2009-12" db="EMBL/GenBank/DDBJ databases">
        <title>Complete sequence of Treponema azotonutricium strain ZAS-9.</title>
        <authorList>
            <person name="Tetu S.G."/>
            <person name="Matson E."/>
            <person name="Ren Q."/>
            <person name="Seshadri R."/>
            <person name="Elbourne L."/>
            <person name="Hassan K.A."/>
            <person name="Durkin A."/>
            <person name="Radune D."/>
            <person name="Mohamoud Y."/>
            <person name="Shay R."/>
            <person name="Jin S."/>
            <person name="Zhang X."/>
            <person name="Lucey K."/>
            <person name="Ballor N.R."/>
            <person name="Ottesen E."/>
            <person name="Rosenthal R."/>
            <person name="Allen A."/>
            <person name="Leadbetter J.R."/>
            <person name="Paulsen I.T."/>
        </authorList>
    </citation>
    <scope>NUCLEOTIDE SEQUENCE [LARGE SCALE GENOMIC DNA]</scope>
    <source>
        <strain evidence="8">ATCC BAA-888 / DSM 13862 / ZAS-9</strain>
    </source>
</reference>
<evidence type="ECO:0000256" key="3">
    <source>
        <dbReference type="ARBA" id="ARBA00023004"/>
    </source>
</evidence>
<dbReference type="InterPro" id="IPR050884">
    <property type="entry name" value="CNP_phosphodiesterase-III"/>
</dbReference>
<dbReference type="KEGG" id="taz:TREAZ_1248"/>
<proteinExistence type="inferred from homology"/>
<keyword evidence="8" id="KW-1185">Reference proteome</keyword>
<dbReference type="Gene3D" id="3.60.21.10">
    <property type="match status" value="1"/>
</dbReference>
<dbReference type="Pfam" id="PF17839">
    <property type="entry name" value="CNP_C_terminal"/>
    <property type="match status" value="1"/>
</dbReference>
<evidence type="ECO:0000313" key="8">
    <source>
        <dbReference type="Proteomes" id="UP000009222"/>
    </source>
</evidence>